<reference evidence="1 2" key="1">
    <citation type="submission" date="2015-05" db="EMBL/GenBank/DDBJ databases">
        <title>Evolution of Trichinella species and genotypes.</title>
        <authorList>
            <person name="Korhonen P.K."/>
            <person name="Edoardo P."/>
            <person name="Giuseppe L.R."/>
            <person name="Gasser R.B."/>
        </authorList>
    </citation>
    <scope>NUCLEOTIDE SEQUENCE [LARGE SCALE GENOMIC DNA]</scope>
    <source>
        <strain evidence="1">ISS10</strain>
    </source>
</reference>
<evidence type="ECO:0000313" key="1">
    <source>
        <dbReference type="EMBL" id="KRZ47265.1"/>
    </source>
</evidence>
<sequence>MTDKNYIKYYPNLEVSLEAWFPGLVHAMCCCLK</sequence>
<evidence type="ECO:0000313" key="2">
    <source>
        <dbReference type="Proteomes" id="UP000054721"/>
    </source>
</evidence>
<organism evidence="1 2">
    <name type="scientific">Trichinella nativa</name>
    <dbReference type="NCBI Taxonomy" id="6335"/>
    <lineage>
        <taxon>Eukaryota</taxon>
        <taxon>Metazoa</taxon>
        <taxon>Ecdysozoa</taxon>
        <taxon>Nematoda</taxon>
        <taxon>Enoplea</taxon>
        <taxon>Dorylaimia</taxon>
        <taxon>Trichinellida</taxon>
        <taxon>Trichinellidae</taxon>
        <taxon>Trichinella</taxon>
    </lineage>
</organism>
<dbReference type="AlphaFoldDB" id="A0A0V1KJA8"/>
<keyword evidence="2" id="KW-1185">Reference proteome</keyword>
<proteinExistence type="predicted"/>
<protein>
    <submittedName>
        <fullName evidence="1">Uncharacterized protein</fullName>
    </submittedName>
</protein>
<dbReference type="EMBL" id="JYDW01001055">
    <property type="protein sequence ID" value="KRZ47265.1"/>
    <property type="molecule type" value="Genomic_DNA"/>
</dbReference>
<dbReference type="Proteomes" id="UP000054721">
    <property type="component" value="Unassembled WGS sequence"/>
</dbReference>
<name>A0A0V1KJA8_9BILA</name>
<comment type="caution">
    <text evidence="1">The sequence shown here is derived from an EMBL/GenBank/DDBJ whole genome shotgun (WGS) entry which is preliminary data.</text>
</comment>
<accession>A0A0V1KJA8</accession>
<gene>
    <name evidence="1" type="ORF">T02_12059</name>
</gene>